<keyword evidence="11" id="KW-1185">Reference proteome</keyword>
<evidence type="ECO:0000256" key="3">
    <source>
        <dbReference type="ARBA" id="ARBA00023128"/>
    </source>
</evidence>
<evidence type="ECO:0000256" key="1">
    <source>
        <dbReference type="ARBA" id="ARBA00004305"/>
    </source>
</evidence>
<dbReference type="GO" id="GO:0045333">
    <property type="term" value="P:cellular respiration"/>
    <property type="evidence" value="ECO:0007669"/>
    <property type="project" value="Ensembl"/>
</dbReference>
<dbReference type="GO" id="GO:0005759">
    <property type="term" value="C:mitochondrial matrix"/>
    <property type="evidence" value="ECO:0007669"/>
    <property type="project" value="UniProtKB-SubCell"/>
</dbReference>
<evidence type="ECO:0000256" key="8">
    <source>
        <dbReference type="ARBA" id="ARBA00031830"/>
    </source>
</evidence>
<comment type="subunit">
    <text evidence="6">Interacts with UQCRFS1.</text>
</comment>
<comment type="similarity">
    <text evidence="2">Belongs to the complex I LYR family.</text>
</comment>
<organism evidence="10 11">
    <name type="scientific">Salvator merianae</name>
    <name type="common">Argentine black and white tegu</name>
    <name type="synonym">Tupinambis merianae</name>
    <dbReference type="NCBI Taxonomy" id="96440"/>
    <lineage>
        <taxon>Eukaryota</taxon>
        <taxon>Metazoa</taxon>
        <taxon>Chordata</taxon>
        <taxon>Craniata</taxon>
        <taxon>Vertebrata</taxon>
        <taxon>Euteleostomi</taxon>
        <taxon>Lepidosauria</taxon>
        <taxon>Squamata</taxon>
        <taxon>Bifurcata</taxon>
        <taxon>Unidentata</taxon>
        <taxon>Episquamata</taxon>
        <taxon>Laterata</taxon>
        <taxon>Teiioidea</taxon>
        <taxon>Teiidae</taxon>
        <taxon>Salvator</taxon>
    </lineage>
</organism>
<evidence type="ECO:0000313" key="11">
    <source>
        <dbReference type="Proteomes" id="UP000694421"/>
    </source>
</evidence>
<reference evidence="10" key="2">
    <citation type="submission" date="2025-09" db="UniProtKB">
        <authorList>
            <consortium name="Ensembl"/>
        </authorList>
    </citation>
    <scope>IDENTIFICATION</scope>
</reference>
<keyword evidence="3" id="KW-0496">Mitochondrion</keyword>
<proteinExistence type="inferred from homology"/>
<name>A0A8D0E2J0_SALMN</name>
<dbReference type="InterPro" id="IPR050435">
    <property type="entry name" value="MZM1/LYRM7"/>
</dbReference>
<keyword evidence="4" id="KW-0143">Chaperone</keyword>
<evidence type="ECO:0000256" key="7">
    <source>
        <dbReference type="ARBA" id="ARBA00026165"/>
    </source>
</evidence>
<dbReference type="GO" id="GO:0034551">
    <property type="term" value="P:mitochondrial respiratory chain complex III assembly"/>
    <property type="evidence" value="ECO:0007669"/>
    <property type="project" value="Ensembl"/>
</dbReference>
<evidence type="ECO:0000256" key="5">
    <source>
        <dbReference type="ARBA" id="ARBA00025430"/>
    </source>
</evidence>
<dbReference type="OMA" id="TRQYVFH"/>
<dbReference type="Proteomes" id="UP000694421">
    <property type="component" value="Unplaced"/>
</dbReference>
<dbReference type="GO" id="GO:0031966">
    <property type="term" value="C:mitochondrial membrane"/>
    <property type="evidence" value="ECO:0007669"/>
    <property type="project" value="Ensembl"/>
</dbReference>
<evidence type="ECO:0000256" key="2">
    <source>
        <dbReference type="ARBA" id="ARBA00009508"/>
    </source>
</evidence>
<feature type="domain" description="Complex 1 LYR protein" evidence="9">
    <location>
        <begin position="4"/>
        <end position="59"/>
    </location>
</feature>
<dbReference type="PANTHER" id="PTHR46749">
    <property type="entry name" value="COMPLEX III ASSEMBLY FACTOR LYRM7"/>
    <property type="match status" value="1"/>
</dbReference>
<dbReference type="Ensembl" id="ENSSMRT00000029204.1">
    <property type="protein sequence ID" value="ENSSMRP00000024944.1"/>
    <property type="gene ID" value="ENSSMRG00000019286.1"/>
</dbReference>
<evidence type="ECO:0000256" key="4">
    <source>
        <dbReference type="ARBA" id="ARBA00023186"/>
    </source>
</evidence>
<dbReference type="InterPro" id="IPR008011">
    <property type="entry name" value="Complex1_LYR_dom"/>
</dbReference>
<evidence type="ECO:0000256" key="6">
    <source>
        <dbReference type="ARBA" id="ARBA00025809"/>
    </source>
</evidence>
<dbReference type="GeneTree" id="ENSGT00390000017923"/>
<protein>
    <recommendedName>
        <fullName evidence="7">Complex III assembly factor LYRM7</fullName>
    </recommendedName>
    <alternativeName>
        <fullName evidence="8">LYR motif-containing protein 7</fullName>
    </alternativeName>
</protein>
<accession>A0A8D0E2J0</accession>
<evidence type="ECO:0000259" key="9">
    <source>
        <dbReference type="Pfam" id="PF05347"/>
    </source>
</evidence>
<dbReference type="InterPro" id="IPR045298">
    <property type="entry name" value="Complex1_LYR_LYRM7"/>
</dbReference>
<dbReference type="CDD" id="cd20267">
    <property type="entry name" value="Complex1_LYR_LYRM7"/>
    <property type="match status" value="1"/>
</dbReference>
<comment type="subcellular location">
    <subcellularLocation>
        <location evidence="1">Mitochondrion matrix</location>
    </subcellularLocation>
</comment>
<dbReference type="Pfam" id="PF05347">
    <property type="entry name" value="Complex1_LYR"/>
    <property type="match status" value="1"/>
</dbReference>
<sequence>MRNREVLKLFKSLHRTRQHVFKDDTKALEAARLKINEEFKNNKEETSSEKITELMKIASDVEIILRTSVIQGVHTDSGKILIIPRKEVLQDTVPFCDTPKQKS</sequence>
<dbReference type="PANTHER" id="PTHR46749:SF1">
    <property type="entry name" value="COMPLEX III ASSEMBLY FACTOR LYRM7"/>
    <property type="match status" value="1"/>
</dbReference>
<dbReference type="GO" id="GO:0044183">
    <property type="term" value="F:protein folding chaperone"/>
    <property type="evidence" value="ECO:0007669"/>
    <property type="project" value="TreeGrafter"/>
</dbReference>
<comment type="function">
    <text evidence="5">Assembly factor required for Rieske Fe-S protein UQCRFS1 incorporation into the cytochrome b-c1 (CIII) complex. Functions as a chaperone, binding to this subunit within the mitochondrial matrix and stabilizing it prior to its translocation and insertion into the late CIII dimeric intermediate within the mitochondrial inner membrane.</text>
</comment>
<dbReference type="AlphaFoldDB" id="A0A8D0E2J0"/>
<reference evidence="10" key="1">
    <citation type="submission" date="2025-08" db="UniProtKB">
        <authorList>
            <consortium name="Ensembl"/>
        </authorList>
    </citation>
    <scope>IDENTIFICATION</scope>
</reference>
<evidence type="ECO:0000313" key="10">
    <source>
        <dbReference type="Ensembl" id="ENSSMRP00000024944.1"/>
    </source>
</evidence>